<reference evidence="2" key="1">
    <citation type="submission" date="2024-05" db="EMBL/GenBank/DDBJ databases">
        <authorList>
            <person name="Bunk B."/>
            <person name="Swiderski J."/>
            <person name="Sproer C."/>
            <person name="Thiel V."/>
        </authorList>
    </citation>
    <scope>NUCLEOTIDE SEQUENCE</scope>
    <source>
        <strain evidence="2">DSM 17735</strain>
    </source>
</reference>
<protein>
    <submittedName>
        <fullName evidence="2">PPC domain-containing DNA-binding protein</fullName>
    </submittedName>
</protein>
<name>A0AAU7LRQ1_9BURK</name>
<sequence length="144" mass="15193">MNNDPAIHVLRLNPGDDLRAELQSAFNALQARGCRAACVISAVGSLSRAVLRYAAEAHGSVLDEPLELITLSGTLSPDGMHLHASVADARGRMRGGHVMPGCSVRTTAEIVLALLPGWAFSRAHDARTGFMELVATPASTKHSD</sequence>
<dbReference type="InterPro" id="IPR005175">
    <property type="entry name" value="PPC_dom"/>
</dbReference>
<dbReference type="GO" id="GO:0003677">
    <property type="term" value="F:DNA binding"/>
    <property type="evidence" value="ECO:0007669"/>
    <property type="project" value="UniProtKB-KW"/>
</dbReference>
<dbReference type="Pfam" id="PF03479">
    <property type="entry name" value="PCC"/>
    <property type="match status" value="1"/>
</dbReference>
<proteinExistence type="predicted"/>
<feature type="domain" description="PPC" evidence="1">
    <location>
        <begin position="2"/>
        <end position="136"/>
    </location>
</feature>
<dbReference type="PANTHER" id="PTHR34988:SF1">
    <property type="entry name" value="DNA-BINDING PROTEIN"/>
    <property type="match status" value="1"/>
</dbReference>
<dbReference type="AlphaFoldDB" id="A0AAU7LRQ1"/>
<gene>
    <name evidence="2" type="ORF">ABLV49_00090</name>
</gene>
<keyword evidence="2" id="KW-0238">DNA-binding</keyword>
<dbReference type="RefSeq" id="WP_349279515.1">
    <property type="nucleotide sequence ID" value="NZ_CBCSCU010000005.1"/>
</dbReference>
<evidence type="ECO:0000313" key="2">
    <source>
        <dbReference type="EMBL" id="XBP70276.1"/>
    </source>
</evidence>
<dbReference type="CDD" id="cd11378">
    <property type="entry name" value="DUF296"/>
    <property type="match status" value="1"/>
</dbReference>
<organism evidence="2">
    <name type="scientific">Polaromonas hydrogenivorans</name>
    <dbReference type="NCBI Taxonomy" id="335476"/>
    <lineage>
        <taxon>Bacteria</taxon>
        <taxon>Pseudomonadati</taxon>
        <taxon>Pseudomonadota</taxon>
        <taxon>Betaproteobacteria</taxon>
        <taxon>Burkholderiales</taxon>
        <taxon>Comamonadaceae</taxon>
        <taxon>Polaromonas</taxon>
    </lineage>
</organism>
<dbReference type="PANTHER" id="PTHR34988">
    <property type="entry name" value="PROTEIN, PUTATIVE-RELATED"/>
    <property type="match status" value="1"/>
</dbReference>
<dbReference type="SUPFAM" id="SSF117856">
    <property type="entry name" value="AF0104/ALDC/Ptd012-like"/>
    <property type="match status" value="1"/>
</dbReference>
<dbReference type="PROSITE" id="PS51742">
    <property type="entry name" value="PPC"/>
    <property type="match status" value="1"/>
</dbReference>
<accession>A0AAU7LRQ1</accession>
<dbReference type="Gene3D" id="3.30.1330.80">
    <property type="entry name" value="Hypothetical protein, similar to alpha- acetolactate decarboxylase, domain 2"/>
    <property type="match status" value="1"/>
</dbReference>
<dbReference type="EMBL" id="CP157675">
    <property type="protein sequence ID" value="XBP70276.1"/>
    <property type="molecule type" value="Genomic_DNA"/>
</dbReference>
<evidence type="ECO:0000259" key="1">
    <source>
        <dbReference type="PROSITE" id="PS51742"/>
    </source>
</evidence>